<keyword evidence="1" id="KW-0812">Transmembrane</keyword>
<dbReference type="EMBL" id="JAMCOF010000001">
    <property type="protein sequence ID" value="MCL6229254.1"/>
    <property type="molecule type" value="Genomic_DNA"/>
</dbReference>
<accession>A0ABT0P7D2</accession>
<dbReference type="RefSeq" id="WP_249674762.1">
    <property type="nucleotide sequence ID" value="NZ_JAMCOF010000001.1"/>
</dbReference>
<feature type="transmembrane region" description="Helical" evidence="1">
    <location>
        <begin position="6"/>
        <end position="25"/>
    </location>
</feature>
<dbReference type="Proteomes" id="UP001523003">
    <property type="component" value="Unassembled WGS sequence"/>
</dbReference>
<name>A0ABT0P7D2_9HYPH</name>
<evidence type="ECO:0000313" key="3">
    <source>
        <dbReference type="Proteomes" id="UP001523003"/>
    </source>
</evidence>
<protein>
    <submittedName>
        <fullName evidence="2">Uncharacterized protein</fullName>
    </submittedName>
</protein>
<organism evidence="2 3">
    <name type="scientific">Bartonella bilalgolemii</name>
    <dbReference type="NCBI Taxonomy" id="2942911"/>
    <lineage>
        <taxon>Bacteria</taxon>
        <taxon>Pseudomonadati</taxon>
        <taxon>Pseudomonadota</taxon>
        <taxon>Alphaproteobacteria</taxon>
        <taxon>Hyphomicrobiales</taxon>
        <taxon>Bartonellaceae</taxon>
        <taxon>Bartonella</taxon>
    </lineage>
</organism>
<keyword evidence="3" id="KW-1185">Reference proteome</keyword>
<comment type="caution">
    <text evidence="2">The sequence shown here is derived from an EMBL/GenBank/DDBJ whole genome shotgun (WGS) entry which is preliminary data.</text>
</comment>
<gene>
    <name evidence="2" type="ORF">M4Z11_01275</name>
</gene>
<proteinExistence type="predicted"/>
<sequence length="83" mass="9468">MVFLFRWGFVILLVIVIALSSFFYGRSFERTRSLMQAISALQNREKINAETFALSPFSLCRALGGMPKECAVLLHRMEKASNH</sequence>
<reference evidence="2 3" key="1">
    <citation type="submission" date="2022-05" db="EMBL/GenBank/DDBJ databases">
        <title>Description of the Bartonella bilalgolemii sp. nov. Isolated from Apodemus uralensis (Pallas 1811).</title>
        <authorList>
            <person name="Zgheib R."/>
            <person name="Celebi B."/>
        </authorList>
    </citation>
    <scope>NUCLEOTIDE SEQUENCE [LARGE SCALE GENOMIC DNA]</scope>
    <source>
        <strain evidence="2 3">G70</strain>
    </source>
</reference>
<evidence type="ECO:0000313" key="2">
    <source>
        <dbReference type="EMBL" id="MCL6229254.1"/>
    </source>
</evidence>
<keyword evidence="1" id="KW-0472">Membrane</keyword>
<keyword evidence="1" id="KW-1133">Transmembrane helix</keyword>
<evidence type="ECO:0000256" key="1">
    <source>
        <dbReference type="SAM" id="Phobius"/>
    </source>
</evidence>